<comment type="caution">
    <text evidence="1">The sequence shown here is derived from an EMBL/GenBank/DDBJ whole genome shotgun (WGS) entry which is preliminary data.</text>
</comment>
<protein>
    <submittedName>
        <fullName evidence="1">Uncharacterized protein</fullName>
    </submittedName>
</protein>
<organism evidence="1 2">
    <name type="scientific">Aspergillus keveii</name>
    <dbReference type="NCBI Taxonomy" id="714993"/>
    <lineage>
        <taxon>Eukaryota</taxon>
        <taxon>Fungi</taxon>
        <taxon>Dikarya</taxon>
        <taxon>Ascomycota</taxon>
        <taxon>Pezizomycotina</taxon>
        <taxon>Eurotiomycetes</taxon>
        <taxon>Eurotiomycetidae</taxon>
        <taxon>Eurotiales</taxon>
        <taxon>Aspergillaceae</taxon>
        <taxon>Aspergillus</taxon>
        <taxon>Aspergillus subgen. Nidulantes</taxon>
    </lineage>
</organism>
<keyword evidence="2" id="KW-1185">Reference proteome</keyword>
<sequence length="71" mass="8112">MVRVLFLGMDCRVHRAGRWRHQECSNRLGCRRDGHGLTESLLSAVSLCLVLKLQARYYCDVQPHSRPGVGF</sequence>
<name>A0ABR4FNY0_9EURO</name>
<dbReference type="Proteomes" id="UP001610563">
    <property type="component" value="Unassembled WGS sequence"/>
</dbReference>
<gene>
    <name evidence="1" type="ORF">BJX66DRAFT_315796</name>
</gene>
<evidence type="ECO:0000313" key="2">
    <source>
        <dbReference type="Proteomes" id="UP001610563"/>
    </source>
</evidence>
<accession>A0ABR4FNY0</accession>
<proteinExistence type="predicted"/>
<evidence type="ECO:0000313" key="1">
    <source>
        <dbReference type="EMBL" id="KAL2784961.1"/>
    </source>
</evidence>
<reference evidence="1 2" key="1">
    <citation type="submission" date="2024-07" db="EMBL/GenBank/DDBJ databases">
        <title>Section-level genome sequencing and comparative genomics of Aspergillus sections Usti and Cavernicolus.</title>
        <authorList>
            <consortium name="Lawrence Berkeley National Laboratory"/>
            <person name="Nybo J.L."/>
            <person name="Vesth T.C."/>
            <person name="Theobald S."/>
            <person name="Frisvad J.C."/>
            <person name="Larsen T.O."/>
            <person name="Kjaerboelling I."/>
            <person name="Rothschild-Mancinelli K."/>
            <person name="Lyhne E.K."/>
            <person name="Kogle M.E."/>
            <person name="Barry K."/>
            <person name="Clum A."/>
            <person name="Na H."/>
            <person name="Ledsgaard L."/>
            <person name="Lin J."/>
            <person name="Lipzen A."/>
            <person name="Kuo A."/>
            <person name="Riley R."/>
            <person name="Mondo S."/>
            <person name="Labutti K."/>
            <person name="Haridas S."/>
            <person name="Pangalinan J."/>
            <person name="Salamov A.A."/>
            <person name="Simmons B.A."/>
            <person name="Magnuson J.K."/>
            <person name="Chen J."/>
            <person name="Drula E."/>
            <person name="Henrissat B."/>
            <person name="Wiebenga A."/>
            <person name="Lubbers R.J."/>
            <person name="Gomes A.C."/>
            <person name="Makela M.R."/>
            <person name="Stajich J."/>
            <person name="Grigoriev I.V."/>
            <person name="Mortensen U.H."/>
            <person name="De Vries R.P."/>
            <person name="Baker S.E."/>
            <person name="Andersen M.R."/>
        </authorList>
    </citation>
    <scope>NUCLEOTIDE SEQUENCE [LARGE SCALE GENOMIC DNA]</scope>
    <source>
        <strain evidence="1 2">CBS 209.92</strain>
    </source>
</reference>
<dbReference type="EMBL" id="JBFTWV010000160">
    <property type="protein sequence ID" value="KAL2784961.1"/>
    <property type="molecule type" value="Genomic_DNA"/>
</dbReference>